<dbReference type="AlphaFoldDB" id="A0A6A6U0T0"/>
<organism evidence="3 4">
    <name type="scientific">Microthyrium microscopicum</name>
    <dbReference type="NCBI Taxonomy" id="703497"/>
    <lineage>
        <taxon>Eukaryota</taxon>
        <taxon>Fungi</taxon>
        <taxon>Dikarya</taxon>
        <taxon>Ascomycota</taxon>
        <taxon>Pezizomycotina</taxon>
        <taxon>Dothideomycetes</taxon>
        <taxon>Dothideomycetes incertae sedis</taxon>
        <taxon>Microthyriales</taxon>
        <taxon>Microthyriaceae</taxon>
        <taxon>Microthyrium</taxon>
    </lineage>
</organism>
<dbReference type="GO" id="GO:0000225">
    <property type="term" value="F:N-acetylglucosaminylphosphatidylinositol deacetylase activity"/>
    <property type="evidence" value="ECO:0007669"/>
    <property type="project" value="UniProtKB-EC"/>
</dbReference>
<dbReference type="InterPro" id="IPR024078">
    <property type="entry name" value="LmbE-like_dom_sf"/>
</dbReference>
<evidence type="ECO:0000256" key="2">
    <source>
        <dbReference type="ARBA" id="ARBA00012176"/>
    </source>
</evidence>
<name>A0A6A6U0T0_9PEZI</name>
<evidence type="ECO:0000313" key="3">
    <source>
        <dbReference type="EMBL" id="KAF2665256.1"/>
    </source>
</evidence>
<protein>
    <recommendedName>
        <fullName evidence="2">N-acetylglucosaminylphosphatidylinositol deacetylase</fullName>
        <ecNumber evidence="2">3.5.1.89</ecNumber>
    </recommendedName>
</protein>
<accession>A0A6A6U0T0</accession>
<dbReference type="UniPathway" id="UPA00196"/>
<dbReference type="Pfam" id="PF02585">
    <property type="entry name" value="PIG-L"/>
    <property type="match status" value="1"/>
</dbReference>
<dbReference type="InterPro" id="IPR003737">
    <property type="entry name" value="GlcNAc_PI_deacetylase-related"/>
</dbReference>
<dbReference type="GO" id="GO:0005783">
    <property type="term" value="C:endoplasmic reticulum"/>
    <property type="evidence" value="ECO:0007669"/>
    <property type="project" value="TreeGrafter"/>
</dbReference>
<dbReference type="SUPFAM" id="SSF102588">
    <property type="entry name" value="LmbE-like"/>
    <property type="match status" value="1"/>
</dbReference>
<keyword evidence="4" id="KW-1185">Reference proteome</keyword>
<proteinExistence type="inferred from homology"/>
<dbReference type="OrthoDB" id="440160at2759"/>
<gene>
    <name evidence="3" type="ORF">BT63DRAFT_448459</name>
</gene>
<dbReference type="Gene3D" id="3.40.50.10320">
    <property type="entry name" value="LmbE-like"/>
    <property type="match status" value="1"/>
</dbReference>
<evidence type="ECO:0000256" key="1">
    <source>
        <dbReference type="ARBA" id="ARBA00006066"/>
    </source>
</evidence>
<evidence type="ECO:0000313" key="4">
    <source>
        <dbReference type="Proteomes" id="UP000799302"/>
    </source>
</evidence>
<dbReference type="Proteomes" id="UP000799302">
    <property type="component" value="Unassembled WGS sequence"/>
</dbReference>
<dbReference type="GO" id="GO:0006506">
    <property type="term" value="P:GPI anchor biosynthetic process"/>
    <property type="evidence" value="ECO:0007669"/>
    <property type="project" value="UniProtKB-UniPathway"/>
</dbReference>
<reference evidence="3" key="1">
    <citation type="journal article" date="2020" name="Stud. Mycol.">
        <title>101 Dothideomycetes genomes: a test case for predicting lifestyles and emergence of pathogens.</title>
        <authorList>
            <person name="Haridas S."/>
            <person name="Albert R."/>
            <person name="Binder M."/>
            <person name="Bloem J."/>
            <person name="Labutti K."/>
            <person name="Salamov A."/>
            <person name="Andreopoulos B."/>
            <person name="Baker S."/>
            <person name="Barry K."/>
            <person name="Bills G."/>
            <person name="Bluhm B."/>
            <person name="Cannon C."/>
            <person name="Castanera R."/>
            <person name="Culley D."/>
            <person name="Daum C."/>
            <person name="Ezra D."/>
            <person name="Gonzalez J."/>
            <person name="Henrissat B."/>
            <person name="Kuo A."/>
            <person name="Liang C."/>
            <person name="Lipzen A."/>
            <person name="Lutzoni F."/>
            <person name="Magnuson J."/>
            <person name="Mondo S."/>
            <person name="Nolan M."/>
            <person name="Ohm R."/>
            <person name="Pangilinan J."/>
            <person name="Park H.-J."/>
            <person name="Ramirez L."/>
            <person name="Alfaro M."/>
            <person name="Sun H."/>
            <person name="Tritt A."/>
            <person name="Yoshinaga Y."/>
            <person name="Zwiers L.-H."/>
            <person name="Turgeon B."/>
            <person name="Goodwin S."/>
            <person name="Spatafora J."/>
            <person name="Crous P."/>
            <person name="Grigoriev I."/>
        </authorList>
    </citation>
    <scope>NUCLEOTIDE SEQUENCE</scope>
    <source>
        <strain evidence="3">CBS 115976</strain>
    </source>
</reference>
<dbReference type="PANTHER" id="PTHR12993">
    <property type="entry name" value="N-ACETYLGLUCOSAMINYL-PHOSPHATIDYLINOSITOL DE-N-ACETYLASE-RELATED"/>
    <property type="match status" value="1"/>
</dbReference>
<dbReference type="EC" id="3.5.1.89" evidence="2"/>
<dbReference type="GO" id="GO:0016020">
    <property type="term" value="C:membrane"/>
    <property type="evidence" value="ECO:0007669"/>
    <property type="project" value="GOC"/>
</dbReference>
<comment type="similarity">
    <text evidence="1">Belongs to the PIGL family.</text>
</comment>
<sequence>MDWLTYASIPLVVFTMWLFTAHEVSTRFPTLRNKRIVLLIAHPDDEAMFFAPTVIALTKPELNNQFSILCLSSGNADGLGEIRKKELKKSALHLGLRSPNDVTIIDSPDFPDSITTTWSTKSITTLLSNTYLHPTKPSSAPSTSIDILITFDAHGISGHPNHKSLHTAATSFITELAAKHRGWEVPIKLYSLRTVSVVRKYLSILDAPVTLVGLLVGAKKEKGEAPTPLVYMSGFGGYTQARRAMTEAHRSQMVWFRWGWIGTSRYMVLNDLRKEGR</sequence>
<dbReference type="PANTHER" id="PTHR12993:SF11">
    <property type="entry name" value="N-ACETYLGLUCOSAMINYL-PHOSPHATIDYLINOSITOL DE-N-ACETYLASE"/>
    <property type="match status" value="1"/>
</dbReference>
<dbReference type="EMBL" id="MU004241">
    <property type="protein sequence ID" value="KAF2665256.1"/>
    <property type="molecule type" value="Genomic_DNA"/>
</dbReference>